<dbReference type="InterPro" id="IPR035999">
    <property type="entry name" value="Sec7_dom_sf"/>
</dbReference>
<dbReference type="SUPFAM" id="SSF48425">
    <property type="entry name" value="Sec7 domain"/>
    <property type="match status" value="1"/>
</dbReference>
<keyword evidence="2" id="KW-0963">Cytoplasm</keyword>
<gene>
    <name evidence="5" type="ORF">C9374_010653</name>
</gene>
<dbReference type="SUPFAM" id="SSF48371">
    <property type="entry name" value="ARM repeat"/>
    <property type="match status" value="1"/>
</dbReference>
<dbReference type="GO" id="GO:0005737">
    <property type="term" value="C:cytoplasm"/>
    <property type="evidence" value="ECO:0007669"/>
    <property type="project" value="UniProtKB-SubCell"/>
</dbReference>
<dbReference type="Pfam" id="PF09324">
    <property type="entry name" value="Sec7-like_HDS"/>
    <property type="match status" value="1"/>
</dbReference>
<dbReference type="PANTHER" id="PTHR10663:SF375">
    <property type="entry name" value="LD29171P"/>
    <property type="match status" value="1"/>
</dbReference>
<dbReference type="InterPro" id="IPR015403">
    <property type="entry name" value="Mon2/Sec7/BIG1-like_HDS"/>
</dbReference>
<evidence type="ECO:0000256" key="1">
    <source>
        <dbReference type="ARBA" id="ARBA00004496"/>
    </source>
</evidence>
<dbReference type="Gene3D" id="1.10.220.20">
    <property type="match status" value="1"/>
</dbReference>
<dbReference type="InterPro" id="IPR000904">
    <property type="entry name" value="Sec7_dom"/>
</dbReference>
<accession>A0AA88GG22</accession>
<feature type="compositionally biased region" description="Low complexity" evidence="3">
    <location>
        <begin position="7"/>
        <end position="21"/>
    </location>
</feature>
<dbReference type="EMBL" id="PYSW02000044">
    <property type="protein sequence ID" value="KAG2374634.1"/>
    <property type="molecule type" value="Genomic_DNA"/>
</dbReference>
<evidence type="ECO:0000313" key="5">
    <source>
        <dbReference type="EMBL" id="KAG2374634.1"/>
    </source>
</evidence>
<feature type="region of interest" description="Disordered" evidence="3">
    <location>
        <begin position="1"/>
        <end position="26"/>
    </location>
</feature>
<dbReference type="Proteomes" id="UP000816034">
    <property type="component" value="Unassembled WGS sequence"/>
</dbReference>
<evidence type="ECO:0000259" key="4">
    <source>
        <dbReference type="PROSITE" id="PS50190"/>
    </source>
</evidence>
<protein>
    <recommendedName>
        <fullName evidence="4">SEC7 domain-containing protein</fullName>
    </recommendedName>
</protein>
<evidence type="ECO:0000256" key="3">
    <source>
        <dbReference type="SAM" id="MobiDB-lite"/>
    </source>
</evidence>
<reference evidence="5 6" key="1">
    <citation type="journal article" date="2018" name="BMC Genomics">
        <title>The genome of Naegleria lovaniensis, the basis for a comparative approach to unravel pathogenicity factors of the human pathogenic amoeba N. fowleri.</title>
        <authorList>
            <person name="Liechti N."/>
            <person name="Schurch N."/>
            <person name="Bruggmann R."/>
            <person name="Wittwer M."/>
        </authorList>
    </citation>
    <scope>NUCLEOTIDE SEQUENCE [LARGE SCALE GENOMIC DNA]</scope>
    <source>
        <strain evidence="5 6">ATCC 30569</strain>
    </source>
</reference>
<dbReference type="InterPro" id="IPR016024">
    <property type="entry name" value="ARM-type_fold"/>
</dbReference>
<organism evidence="5 6">
    <name type="scientific">Naegleria lovaniensis</name>
    <name type="common">Amoeba</name>
    <dbReference type="NCBI Taxonomy" id="51637"/>
    <lineage>
        <taxon>Eukaryota</taxon>
        <taxon>Discoba</taxon>
        <taxon>Heterolobosea</taxon>
        <taxon>Tetramitia</taxon>
        <taxon>Eutetramitia</taxon>
        <taxon>Vahlkampfiidae</taxon>
        <taxon>Naegleria</taxon>
    </lineage>
</organism>
<dbReference type="GeneID" id="68103107"/>
<keyword evidence="6" id="KW-1185">Reference proteome</keyword>
<dbReference type="InterPro" id="IPR023394">
    <property type="entry name" value="Sec7_C_sf"/>
</dbReference>
<dbReference type="GO" id="GO:0032012">
    <property type="term" value="P:regulation of ARF protein signal transduction"/>
    <property type="evidence" value="ECO:0007669"/>
    <property type="project" value="InterPro"/>
</dbReference>
<dbReference type="GO" id="GO:0005085">
    <property type="term" value="F:guanyl-nucleotide exchange factor activity"/>
    <property type="evidence" value="ECO:0007669"/>
    <property type="project" value="InterPro"/>
</dbReference>
<name>A0AA88GG22_NAELO</name>
<feature type="domain" description="SEC7" evidence="4">
    <location>
        <begin position="544"/>
        <end position="741"/>
    </location>
</feature>
<dbReference type="Gene3D" id="1.10.1000.11">
    <property type="entry name" value="Arf Nucleotide-binding Site Opener,domain 2"/>
    <property type="match status" value="1"/>
</dbReference>
<dbReference type="InterPro" id="IPR032691">
    <property type="entry name" value="Mon2/Sec7/BIG1-like_HUS"/>
</dbReference>
<dbReference type="PROSITE" id="PS50190">
    <property type="entry name" value="SEC7"/>
    <property type="match status" value="1"/>
</dbReference>
<dbReference type="SMART" id="SM00222">
    <property type="entry name" value="Sec7"/>
    <property type="match status" value="1"/>
</dbReference>
<evidence type="ECO:0000313" key="6">
    <source>
        <dbReference type="Proteomes" id="UP000816034"/>
    </source>
</evidence>
<evidence type="ECO:0000256" key="2">
    <source>
        <dbReference type="ARBA" id="ARBA00022490"/>
    </source>
</evidence>
<comment type="caution">
    <text evidence="5">The sequence shown here is derived from an EMBL/GenBank/DDBJ whole genome shotgun (WGS) entry which is preliminary data.</text>
</comment>
<proteinExistence type="predicted"/>
<dbReference type="RefSeq" id="XP_044543808.1">
    <property type="nucleotide sequence ID" value="XM_044686221.1"/>
</dbReference>
<comment type="subcellular location">
    <subcellularLocation>
        <location evidence="1">Cytoplasm</location>
    </subcellularLocation>
</comment>
<sequence>MFHLLRSSYSTSPSSNTTKSSNIQPSTTGSMLRLAFENVWSSVPKKHSELKKELGQIIENMKRLENVSSTLSCNDSLEHDVLKNINDYFRPLEYACQNCKQHSNLIRQTLSCIQKLMELGLLTCTSVVNSNNDSKCKFHHLSDVRLLQAIASCFELRQDENIHLQTLKTILTAVTCCNLSGKSLMLGIKTCLNIMFVSKDENNPKSVLKQILNIVFKRLSEDSLIHSDSESVVSNYTSSASHCIEEFVDIIIEEAANEIIEKQNLNQEEETNVEPLLSATCNMTPTVTKNTTPTALDQNDSTKLDDWNIPNEYSQIQNDVMFILHSLCKMSMKTLSNNAKLEEKTRSIYLELLLDVFENSGQLLTHSAHVSLFDNVKPNLFTSLLMNSLSSSYTIFSLVLKVFHQVLITFGYSLKHEIHLFFANLTRMMNSSGVTHSQKISIIKFLTHLFATHNSDFIHCLFLNFDCQVGMLNIVERLVASLTNVTQMQITSVENTSAVTLTQTIYMKTIAFKALNQILTCLQTCVKNMSLTLMQQQRKQLHDKLEQQKRDKSTIHEGISRFNENPKRGIKYFIQIEQLPDPSLNKDVFETALARLLHTTQGFSKHAIGEYFASPDHVGALIKFIELQSFSGMLFEKALRKCLDLFMLPKESQEIHRVLSAFSDKYVHDNPQIIDEMFHTPDACYVFTISVVMLNSELHNAAVKNIHNTTLESFIQRNSLTDAASIDHKIQERVFNDLKAHEFTLTEDDMSVFDSLKDDISVGNGNIEKVMRGILKSKCCSMEEDTLIQIESSSFTQICVSQALFNCIWKYFHQSFISLFETNLKTHHLVLKSLKAAIQLSIDLEAPIPRNEYLKTLCTFTSLLNRKDSFDMSEKNLVALKLILDILETNVNFILESWSGVMEVFYQVDRILSSSINNDIFIQISGIDNMAILFTQHVDQATIDRIFSNNNEKMDELSIEHYVKALCSLQCKGHANETQRHIFCLNKIIETCYLNMFRMDKLWCRIWNVISNFFIGVATHQDTTLAMYAVDTLRQLILKLIEIGSLSDFQQEMLRPYTVIVQQSSSVEIQVMAIECIVTLALTKTSFITTGCKSWIHIFSVAATSKQMEIVQASFDRLLCFFDKHESRCKYLLWILKNSCFVDLVFCLKAFGQNNISVTDTCLKAISLIQDCANTLATMEMAGEDVTNWIPILACLSSLVSADYREDIRSAALMSLQSLLHDKAIIGRFSVEAWKLVLNGALLPIFDHLSSGSEGVLDNGWIDCTSRNAFKVLVSVLDQNFSSDFSIDLFSSILRLIRQCYTSNSVEHSSNSKIFEVGTENIQILLATCGGKFQDRHWQQMQHLLAEIVSKQNGQNTNLVESLIHITKGIDRILSFLFENQSYEYIPLFVTILEGLEYTTTSNNKINVETEVWLTLLRIFSQILSLYQDNAESEIVGFGVHRFIQTVKQVLTFYLERDQGNDKMDI</sequence>
<dbReference type="PANTHER" id="PTHR10663">
    <property type="entry name" value="GUANYL-NUCLEOTIDE EXCHANGE FACTOR"/>
    <property type="match status" value="1"/>
</dbReference>
<dbReference type="Pfam" id="PF12783">
    <property type="entry name" value="Sec7-like_HUS"/>
    <property type="match status" value="1"/>
</dbReference>
<dbReference type="Pfam" id="PF01369">
    <property type="entry name" value="Sec7"/>
    <property type="match status" value="1"/>
</dbReference>